<accession>A0ABP9JEY8</accession>
<protein>
    <submittedName>
        <fullName evidence="2">Lipoprotein</fullName>
    </submittedName>
</protein>
<feature type="chain" id="PRO_5045667495" evidence="1">
    <location>
        <begin position="27"/>
        <end position="177"/>
    </location>
</feature>
<comment type="caution">
    <text evidence="2">The sequence shown here is derived from an EMBL/GenBank/DDBJ whole genome shotgun (WGS) entry which is preliminary data.</text>
</comment>
<proteinExistence type="predicted"/>
<dbReference type="RefSeq" id="WP_345656743.1">
    <property type="nucleotide sequence ID" value="NZ_BAABKB010000032.1"/>
</dbReference>
<keyword evidence="2" id="KW-0449">Lipoprotein</keyword>
<evidence type="ECO:0000313" key="2">
    <source>
        <dbReference type="EMBL" id="GAA5029882.1"/>
    </source>
</evidence>
<dbReference type="Proteomes" id="UP001501759">
    <property type="component" value="Unassembled WGS sequence"/>
</dbReference>
<keyword evidence="1" id="KW-0732">Signal</keyword>
<organism evidence="2 3">
    <name type="scientific">Streptomyces siamensis</name>
    <dbReference type="NCBI Taxonomy" id="1274986"/>
    <lineage>
        <taxon>Bacteria</taxon>
        <taxon>Bacillati</taxon>
        <taxon>Actinomycetota</taxon>
        <taxon>Actinomycetes</taxon>
        <taxon>Kitasatosporales</taxon>
        <taxon>Streptomycetaceae</taxon>
        <taxon>Streptomyces</taxon>
    </lineage>
</organism>
<evidence type="ECO:0000256" key="1">
    <source>
        <dbReference type="SAM" id="SignalP"/>
    </source>
</evidence>
<dbReference type="PROSITE" id="PS51257">
    <property type="entry name" value="PROKAR_LIPOPROTEIN"/>
    <property type="match status" value="1"/>
</dbReference>
<sequence length="177" mass="17273">MHAIRVASAALLGVTFLACTAPAALADDGSDSNITPFGFAVQPSTVVAGGQVSLQLKRDSGGCSGAATVSSGVFDTVSIPAAQSSATVVVDRNAKPGAVYEVTFSCGGTTGHTDLAIAGGGSADVTTVPAQQGVDAGVGGSSDGFDLREIGLGAALVTGSIGAAWYVARRRATPDNS</sequence>
<gene>
    <name evidence="2" type="ORF">GCM10023335_69510</name>
</gene>
<name>A0ABP9JEY8_9ACTN</name>
<keyword evidence="3" id="KW-1185">Reference proteome</keyword>
<feature type="signal peptide" evidence="1">
    <location>
        <begin position="1"/>
        <end position="26"/>
    </location>
</feature>
<dbReference type="EMBL" id="BAABKB010000032">
    <property type="protein sequence ID" value="GAA5029882.1"/>
    <property type="molecule type" value="Genomic_DNA"/>
</dbReference>
<evidence type="ECO:0000313" key="3">
    <source>
        <dbReference type="Proteomes" id="UP001501759"/>
    </source>
</evidence>
<reference evidence="3" key="1">
    <citation type="journal article" date="2019" name="Int. J. Syst. Evol. Microbiol.">
        <title>The Global Catalogue of Microorganisms (GCM) 10K type strain sequencing project: providing services to taxonomists for standard genome sequencing and annotation.</title>
        <authorList>
            <consortium name="The Broad Institute Genomics Platform"/>
            <consortium name="The Broad Institute Genome Sequencing Center for Infectious Disease"/>
            <person name="Wu L."/>
            <person name="Ma J."/>
        </authorList>
    </citation>
    <scope>NUCLEOTIDE SEQUENCE [LARGE SCALE GENOMIC DNA]</scope>
    <source>
        <strain evidence="3">JCM 18409</strain>
    </source>
</reference>